<sequence length="226" mass="24680">MTSTRDQRDSRHRTRSPQFEERRRQIALAAARVFATKGFTGATNRDIAAEAGISAGLIYWYYDSKEDLFEAIFDQFAPLQALRDALEEADALPVEQVLERLANGLLGAVRQPEHAAILRLGLTEAIRFPDVARHLGHLIARHPVGGLAAYFERQIAAGRIRPVDPWLAAQAFLGSVLGYAVRKHVVGHDDLQAVDDADMAATLAGLFTRGLLPSDGTEGGPDGTDR</sequence>
<dbReference type="HOGENOM" id="CLU_069356_27_3_0"/>
<dbReference type="PROSITE" id="PS50977">
    <property type="entry name" value="HTH_TETR_2"/>
    <property type="match status" value="1"/>
</dbReference>
<dbReference type="RefSeq" id="WP_012873801.1">
    <property type="nucleotide sequence ID" value="NC_013524.1"/>
</dbReference>
<dbReference type="InterPro" id="IPR050109">
    <property type="entry name" value="HTH-type_TetR-like_transc_reg"/>
</dbReference>
<keyword evidence="1 2" id="KW-0238">DNA-binding</keyword>
<dbReference type="FunCoup" id="D1CAC3">
    <property type="interactions" value="1"/>
</dbReference>
<dbReference type="STRING" id="479434.Sthe_3366"/>
<dbReference type="Pfam" id="PF00440">
    <property type="entry name" value="TetR_N"/>
    <property type="match status" value="1"/>
</dbReference>
<dbReference type="AlphaFoldDB" id="D1CAC3"/>
<keyword evidence="6" id="KW-1185">Reference proteome</keyword>
<reference evidence="5 6" key="2">
    <citation type="journal article" date="2010" name="Stand. Genomic Sci.">
        <title>Complete genome sequence of Desulfohalobium retbaense type strain (HR(100)).</title>
        <authorList>
            <person name="Spring S."/>
            <person name="Nolan M."/>
            <person name="Lapidus A."/>
            <person name="Glavina Del Rio T."/>
            <person name="Copeland A."/>
            <person name="Tice H."/>
            <person name="Cheng J.F."/>
            <person name="Lucas S."/>
            <person name="Land M."/>
            <person name="Chen F."/>
            <person name="Bruce D."/>
            <person name="Goodwin L."/>
            <person name="Pitluck S."/>
            <person name="Ivanova N."/>
            <person name="Mavromatis K."/>
            <person name="Mikhailova N."/>
            <person name="Pati A."/>
            <person name="Chen A."/>
            <person name="Palaniappan K."/>
            <person name="Hauser L."/>
            <person name="Chang Y.J."/>
            <person name="Jeffries C.D."/>
            <person name="Munk C."/>
            <person name="Kiss H."/>
            <person name="Chain P."/>
            <person name="Han C."/>
            <person name="Brettin T."/>
            <person name="Detter J.C."/>
            <person name="Schuler E."/>
            <person name="Goker M."/>
            <person name="Rohde M."/>
            <person name="Bristow J."/>
            <person name="Eisen J.A."/>
            <person name="Markowitz V."/>
            <person name="Hugenholtz P."/>
            <person name="Kyrpides N.C."/>
            <person name="Klenk H.P."/>
        </authorList>
    </citation>
    <scope>NUCLEOTIDE SEQUENCE [LARGE SCALE GENOMIC DNA]</scope>
    <source>
        <strain evidence="6">ATCC 49802 / DSM 20745 / S 6022</strain>
    </source>
</reference>
<feature type="DNA-binding region" description="H-T-H motif" evidence="2">
    <location>
        <begin position="43"/>
        <end position="62"/>
    </location>
</feature>
<accession>D1CAC3</accession>
<evidence type="ECO:0000259" key="4">
    <source>
        <dbReference type="PROSITE" id="PS50977"/>
    </source>
</evidence>
<dbReference type="PRINTS" id="PR00455">
    <property type="entry name" value="HTHTETR"/>
</dbReference>
<dbReference type="InterPro" id="IPR036271">
    <property type="entry name" value="Tet_transcr_reg_TetR-rel_C_sf"/>
</dbReference>
<evidence type="ECO:0000256" key="2">
    <source>
        <dbReference type="PROSITE-ProRule" id="PRU00335"/>
    </source>
</evidence>
<name>D1CAC3_SPHTD</name>
<evidence type="ECO:0000256" key="1">
    <source>
        <dbReference type="ARBA" id="ARBA00023125"/>
    </source>
</evidence>
<dbReference type="InterPro" id="IPR039536">
    <property type="entry name" value="TetR_C_Proteobacteria"/>
</dbReference>
<dbReference type="PANTHER" id="PTHR30055:SF226">
    <property type="entry name" value="HTH-TYPE TRANSCRIPTIONAL REGULATOR PKSA"/>
    <property type="match status" value="1"/>
</dbReference>
<dbReference type="Pfam" id="PF14246">
    <property type="entry name" value="TetR_C_7"/>
    <property type="match status" value="1"/>
</dbReference>
<organism evidence="5 6">
    <name type="scientific">Sphaerobacter thermophilus (strain ATCC 49802 / DSM 20745 / KCCM 41009 / NCIMB 13125 / S 6022)</name>
    <dbReference type="NCBI Taxonomy" id="479434"/>
    <lineage>
        <taxon>Bacteria</taxon>
        <taxon>Pseudomonadati</taxon>
        <taxon>Thermomicrobiota</taxon>
        <taxon>Thermomicrobia</taxon>
        <taxon>Sphaerobacterales</taxon>
        <taxon>Sphaerobacterineae</taxon>
        <taxon>Sphaerobacteraceae</taxon>
        <taxon>Sphaerobacter</taxon>
    </lineage>
</organism>
<dbReference type="EMBL" id="CP001824">
    <property type="protein sequence ID" value="ACZ40766.1"/>
    <property type="molecule type" value="Genomic_DNA"/>
</dbReference>
<reference evidence="6" key="1">
    <citation type="submission" date="2009-11" db="EMBL/GenBank/DDBJ databases">
        <title>The complete chromosome 2 of Sphaerobacter thermophilus DSM 20745.</title>
        <authorList>
            <person name="Lucas S."/>
            <person name="Copeland A."/>
            <person name="Lapidus A."/>
            <person name="Glavina del Rio T."/>
            <person name="Dalin E."/>
            <person name="Tice H."/>
            <person name="Bruce D."/>
            <person name="Goodwin L."/>
            <person name="Pitluck S."/>
            <person name="Kyrpides N."/>
            <person name="Mavromatis K."/>
            <person name="Ivanova N."/>
            <person name="Mikhailova N."/>
            <person name="LaButti K.M."/>
            <person name="Clum A."/>
            <person name="Sun H.I."/>
            <person name="Brettin T."/>
            <person name="Detter J.C."/>
            <person name="Han C."/>
            <person name="Larimer F."/>
            <person name="Land M."/>
            <person name="Hauser L."/>
            <person name="Markowitz V."/>
            <person name="Cheng J.F."/>
            <person name="Hugenholtz P."/>
            <person name="Woyke T."/>
            <person name="Wu D."/>
            <person name="Steenblock K."/>
            <person name="Schneider S."/>
            <person name="Pukall R."/>
            <person name="Goeker M."/>
            <person name="Klenk H.P."/>
            <person name="Eisen J.A."/>
        </authorList>
    </citation>
    <scope>NUCLEOTIDE SEQUENCE [LARGE SCALE GENOMIC DNA]</scope>
    <source>
        <strain evidence="6">ATCC 49802 / DSM 20745 / S 6022</strain>
    </source>
</reference>
<dbReference type="InterPro" id="IPR009057">
    <property type="entry name" value="Homeodomain-like_sf"/>
</dbReference>
<feature type="region of interest" description="Disordered" evidence="3">
    <location>
        <begin position="1"/>
        <end position="20"/>
    </location>
</feature>
<evidence type="ECO:0000313" key="6">
    <source>
        <dbReference type="Proteomes" id="UP000002027"/>
    </source>
</evidence>
<dbReference type="KEGG" id="sti:Sthe_3366"/>
<dbReference type="eggNOG" id="COG1309">
    <property type="taxonomic scope" value="Bacteria"/>
</dbReference>
<protein>
    <submittedName>
        <fullName evidence="5">Transcriptional regulator, TetR family</fullName>
    </submittedName>
</protein>
<dbReference type="GO" id="GO:0000976">
    <property type="term" value="F:transcription cis-regulatory region binding"/>
    <property type="evidence" value="ECO:0007669"/>
    <property type="project" value="TreeGrafter"/>
</dbReference>
<gene>
    <name evidence="5" type="ordered locus">Sthe_3366</name>
</gene>
<proteinExistence type="predicted"/>
<evidence type="ECO:0000256" key="3">
    <source>
        <dbReference type="SAM" id="MobiDB-lite"/>
    </source>
</evidence>
<feature type="domain" description="HTH tetR-type" evidence="4">
    <location>
        <begin position="20"/>
        <end position="80"/>
    </location>
</feature>
<dbReference type="SUPFAM" id="SSF46689">
    <property type="entry name" value="Homeodomain-like"/>
    <property type="match status" value="1"/>
</dbReference>
<dbReference type="GO" id="GO:0003700">
    <property type="term" value="F:DNA-binding transcription factor activity"/>
    <property type="evidence" value="ECO:0007669"/>
    <property type="project" value="TreeGrafter"/>
</dbReference>
<dbReference type="Proteomes" id="UP000002027">
    <property type="component" value="Chromosome 2"/>
</dbReference>
<dbReference type="PANTHER" id="PTHR30055">
    <property type="entry name" value="HTH-TYPE TRANSCRIPTIONAL REGULATOR RUTR"/>
    <property type="match status" value="1"/>
</dbReference>
<dbReference type="OrthoDB" id="9814200at2"/>
<dbReference type="InterPro" id="IPR001647">
    <property type="entry name" value="HTH_TetR"/>
</dbReference>
<dbReference type="InParanoid" id="D1CAC3"/>
<dbReference type="Gene3D" id="1.10.357.10">
    <property type="entry name" value="Tetracycline Repressor, domain 2"/>
    <property type="match status" value="1"/>
</dbReference>
<evidence type="ECO:0000313" key="5">
    <source>
        <dbReference type="EMBL" id="ACZ40766.1"/>
    </source>
</evidence>
<dbReference type="SUPFAM" id="SSF48498">
    <property type="entry name" value="Tetracyclin repressor-like, C-terminal domain"/>
    <property type="match status" value="1"/>
</dbReference>